<feature type="signal peptide" evidence="1">
    <location>
        <begin position="1"/>
        <end position="27"/>
    </location>
</feature>
<gene>
    <name evidence="3" type="ORF">J2S02_004595</name>
</gene>
<evidence type="ECO:0000313" key="4">
    <source>
        <dbReference type="Proteomes" id="UP001232245"/>
    </source>
</evidence>
<dbReference type="Gene3D" id="3.60.21.10">
    <property type="match status" value="1"/>
</dbReference>
<feature type="domain" description="Calcineurin-like phosphoesterase" evidence="2">
    <location>
        <begin position="78"/>
        <end position="261"/>
    </location>
</feature>
<dbReference type="PANTHER" id="PTHR16509:SF1">
    <property type="entry name" value="MANGANESE-DEPENDENT ADP-RIBOSE_CDP-ALCOHOL DIPHOSPHATASE"/>
    <property type="match status" value="1"/>
</dbReference>
<dbReference type="EMBL" id="JAUSTZ010000017">
    <property type="protein sequence ID" value="MDQ0228215.1"/>
    <property type="molecule type" value="Genomic_DNA"/>
</dbReference>
<proteinExistence type="predicted"/>
<dbReference type="Pfam" id="PF00149">
    <property type="entry name" value="Metallophos"/>
    <property type="match status" value="1"/>
</dbReference>
<dbReference type="InterPro" id="IPR029052">
    <property type="entry name" value="Metallo-depent_PP-like"/>
</dbReference>
<evidence type="ECO:0000256" key="1">
    <source>
        <dbReference type="SAM" id="SignalP"/>
    </source>
</evidence>
<accession>A0ABT9ZAB6</accession>
<evidence type="ECO:0000259" key="2">
    <source>
        <dbReference type="Pfam" id="PF00149"/>
    </source>
</evidence>
<dbReference type="Proteomes" id="UP001232245">
    <property type="component" value="Unassembled WGS sequence"/>
</dbReference>
<keyword evidence="1" id="KW-0732">Signal</keyword>
<evidence type="ECO:0000313" key="3">
    <source>
        <dbReference type="EMBL" id="MDQ0228215.1"/>
    </source>
</evidence>
<comment type="caution">
    <text evidence="3">The sequence shown here is derived from an EMBL/GenBank/DDBJ whole genome shotgun (WGS) entry which is preliminary data.</text>
</comment>
<protein>
    <submittedName>
        <fullName evidence="3">Phosphodiesterase</fullName>
    </submittedName>
</protein>
<feature type="chain" id="PRO_5046784654" evidence="1">
    <location>
        <begin position="28"/>
        <end position="314"/>
    </location>
</feature>
<organism evidence="3 4">
    <name type="scientific">Metabacillus niabensis</name>
    <dbReference type="NCBI Taxonomy" id="324854"/>
    <lineage>
        <taxon>Bacteria</taxon>
        <taxon>Bacillati</taxon>
        <taxon>Bacillota</taxon>
        <taxon>Bacilli</taxon>
        <taxon>Bacillales</taxon>
        <taxon>Bacillaceae</taxon>
        <taxon>Metabacillus</taxon>
    </lineage>
</organism>
<sequence length="314" mass="36324">MFQKRMKCFMKMLKGISLLVMFGMVVAVLHSPQTVLAKKEEKPMFEFGIVPDAQYCNCNPSGTRFYQNSLEKLSEASQIFNEHKLRFTIQLGDLIDRDYSSFSSILPIYNSIESKKYHVLGNHDFAASSDEVVKLLSMPNQYYDFKYKQWRFIVLDSNDLSFYANSKGSLKYKQAEEMYHDIKAKGAINAQTWNGGLSEEQLNWLRNTLDKSAKRNEKVIVFSHMPVYPKDEHNIWNDELVKKELEAAGNVVAFFNGHNHAGNYGVSNEIYYVNFKGMVETEDTNSFSILKVYKNRIEIDGFGLEEDRVLKIKK</sequence>
<dbReference type="SUPFAM" id="SSF56300">
    <property type="entry name" value="Metallo-dependent phosphatases"/>
    <property type="match status" value="1"/>
</dbReference>
<name>A0ABT9ZAB6_9BACI</name>
<keyword evidence="4" id="KW-1185">Reference proteome</keyword>
<reference evidence="3 4" key="1">
    <citation type="submission" date="2023-07" db="EMBL/GenBank/DDBJ databases">
        <title>Genomic Encyclopedia of Type Strains, Phase IV (KMG-IV): sequencing the most valuable type-strain genomes for metagenomic binning, comparative biology and taxonomic classification.</title>
        <authorList>
            <person name="Goeker M."/>
        </authorList>
    </citation>
    <scope>NUCLEOTIDE SEQUENCE [LARGE SCALE GENOMIC DNA]</scope>
    <source>
        <strain evidence="3 4">DSM 17723</strain>
    </source>
</reference>
<dbReference type="RefSeq" id="WP_307190869.1">
    <property type="nucleotide sequence ID" value="NZ_JAUSTZ010000017.1"/>
</dbReference>
<dbReference type="PANTHER" id="PTHR16509">
    <property type="match status" value="1"/>
</dbReference>
<dbReference type="InterPro" id="IPR004843">
    <property type="entry name" value="Calcineurin-like_PHP"/>
</dbReference>